<protein>
    <submittedName>
        <fullName evidence="1">Uncharacterized protein</fullName>
    </submittedName>
</protein>
<gene>
    <name evidence="1" type="ordered locus">Sez_1863</name>
</gene>
<organism evidence="1 2">
    <name type="scientific">Streptococcus equi subsp. zooepidemicus (strain MGCS10565)</name>
    <dbReference type="NCBI Taxonomy" id="552526"/>
    <lineage>
        <taxon>Bacteria</taxon>
        <taxon>Bacillati</taxon>
        <taxon>Bacillota</taxon>
        <taxon>Bacilli</taxon>
        <taxon>Lactobacillales</taxon>
        <taxon>Streptococcaceae</taxon>
        <taxon>Streptococcus</taxon>
    </lineage>
</organism>
<dbReference type="AlphaFoldDB" id="B4U0H8"/>
<evidence type="ECO:0000313" key="1">
    <source>
        <dbReference type="EMBL" id="ACG63187.1"/>
    </source>
</evidence>
<name>B4U0H8_STREM</name>
<proteinExistence type="predicted"/>
<dbReference type="HOGENOM" id="CLU_3277116_0_0_9"/>
<dbReference type="Proteomes" id="UP000001873">
    <property type="component" value="Chromosome"/>
</dbReference>
<reference evidence="1 2" key="1">
    <citation type="journal article" date="2008" name="PLoS ONE">
        <title>Genome sequence of a lancefield group C Streptococcus zooepidemicus strain causing epidemic nephritis: new information about an old disease.</title>
        <authorList>
            <person name="Beres S.B."/>
            <person name="Sesso R."/>
            <person name="Pinto S.W.L."/>
            <person name="Hoe N.P."/>
            <person name="Porcella S.F."/>
            <person name="Deleo F.R."/>
            <person name="Musser J.M."/>
        </authorList>
    </citation>
    <scope>NUCLEOTIDE SEQUENCE [LARGE SCALE GENOMIC DNA]</scope>
    <source>
        <strain evidence="1 2">MGCS10565</strain>
    </source>
</reference>
<accession>B4U0H8</accession>
<dbReference type="EMBL" id="CP001129">
    <property type="protein sequence ID" value="ACG63187.1"/>
    <property type="molecule type" value="Genomic_DNA"/>
</dbReference>
<sequence length="41" mass="4840">MTEPFDKITPLRLFEMKLRKLTVTIGFKQKAVIGYFVTYSK</sequence>
<dbReference type="KEGG" id="sez:Sez_1863"/>
<evidence type="ECO:0000313" key="2">
    <source>
        <dbReference type="Proteomes" id="UP000001873"/>
    </source>
</evidence>